<dbReference type="Proteomes" id="UP001055091">
    <property type="component" value="Unassembled WGS sequence"/>
</dbReference>
<dbReference type="EMBL" id="BQNJ01000001">
    <property type="protein sequence ID" value="GKG98082.1"/>
    <property type="molecule type" value="Genomic_DNA"/>
</dbReference>
<dbReference type="AlphaFoldDB" id="A0AA37JAV2"/>
<accession>A0AA37JAV2</accession>
<evidence type="ECO:0000313" key="2">
    <source>
        <dbReference type="Proteomes" id="UP001055091"/>
    </source>
</evidence>
<organism evidence="1 2">
    <name type="scientific">Hungatella hathewayi</name>
    <dbReference type="NCBI Taxonomy" id="154046"/>
    <lineage>
        <taxon>Bacteria</taxon>
        <taxon>Bacillati</taxon>
        <taxon>Bacillota</taxon>
        <taxon>Clostridia</taxon>
        <taxon>Lachnospirales</taxon>
        <taxon>Lachnospiraceae</taxon>
        <taxon>Hungatella</taxon>
    </lineage>
</organism>
<name>A0AA37JAV2_9FIRM</name>
<reference evidence="1" key="1">
    <citation type="submission" date="2022-01" db="EMBL/GenBank/DDBJ databases">
        <title>Novel bile acid biosynthetic pathways are enriched in the microbiome of centenarians.</title>
        <authorList>
            <person name="Sato Y."/>
            <person name="Atarashi K."/>
            <person name="Plichta R.D."/>
            <person name="Arai Y."/>
            <person name="Sasajima S."/>
            <person name="Kearney M.S."/>
            <person name="Suda W."/>
            <person name="Takeshita K."/>
            <person name="Sasaki T."/>
            <person name="Okamoto S."/>
            <person name="Skelly N.A."/>
            <person name="Okamura Y."/>
            <person name="Vlamakis H."/>
            <person name="Li Y."/>
            <person name="Tanoue T."/>
            <person name="Takei H."/>
            <person name="Nittono H."/>
            <person name="Narushima S."/>
            <person name="Irie J."/>
            <person name="Itoh H."/>
            <person name="Moriya K."/>
            <person name="Sugiura Y."/>
            <person name="Suematsu M."/>
            <person name="Moritoki N."/>
            <person name="Shibata S."/>
            <person name="Littman R.D."/>
            <person name="Fischbach A.M."/>
            <person name="Uwamino Y."/>
            <person name="Inoue T."/>
            <person name="Honda A."/>
            <person name="Hattori M."/>
            <person name="Murai T."/>
            <person name="Xavier J.R."/>
            <person name="Hirose N."/>
            <person name="Honda K."/>
        </authorList>
    </citation>
    <scope>NUCLEOTIDE SEQUENCE</scope>
    <source>
        <strain evidence="1">CE91-St55</strain>
    </source>
</reference>
<sequence>MFKIRENTGYIPFILFIIGDMCGKEKYFIVLKARYIKNEARITLKLGEQYNIL</sequence>
<evidence type="ECO:0000313" key="1">
    <source>
        <dbReference type="EMBL" id="GKG98082.1"/>
    </source>
</evidence>
<proteinExistence type="predicted"/>
<comment type="caution">
    <text evidence="1">The sequence shown here is derived from an EMBL/GenBank/DDBJ whole genome shotgun (WGS) entry which is preliminary data.</text>
</comment>
<gene>
    <name evidence="1" type="ORF">CE91St55_00640</name>
</gene>
<protein>
    <submittedName>
        <fullName evidence="1">Uncharacterized protein</fullName>
    </submittedName>
</protein>